<feature type="region of interest" description="Disordered" evidence="1">
    <location>
        <begin position="1"/>
        <end position="23"/>
    </location>
</feature>
<reference evidence="2 3" key="1">
    <citation type="submission" date="2021-06" db="EMBL/GenBank/DDBJ databases">
        <title>Caerostris extrusa draft genome.</title>
        <authorList>
            <person name="Kono N."/>
            <person name="Arakawa K."/>
        </authorList>
    </citation>
    <scope>NUCLEOTIDE SEQUENCE [LARGE SCALE GENOMIC DNA]</scope>
</reference>
<protein>
    <submittedName>
        <fullName evidence="2">Uncharacterized protein</fullName>
    </submittedName>
</protein>
<organism evidence="2 3">
    <name type="scientific">Caerostris extrusa</name>
    <name type="common">Bark spider</name>
    <name type="synonym">Caerostris bankana</name>
    <dbReference type="NCBI Taxonomy" id="172846"/>
    <lineage>
        <taxon>Eukaryota</taxon>
        <taxon>Metazoa</taxon>
        <taxon>Ecdysozoa</taxon>
        <taxon>Arthropoda</taxon>
        <taxon>Chelicerata</taxon>
        <taxon>Arachnida</taxon>
        <taxon>Araneae</taxon>
        <taxon>Araneomorphae</taxon>
        <taxon>Entelegynae</taxon>
        <taxon>Araneoidea</taxon>
        <taxon>Araneidae</taxon>
        <taxon>Caerostris</taxon>
    </lineage>
</organism>
<dbReference type="EMBL" id="BPLR01002201">
    <property type="protein sequence ID" value="GIX71243.1"/>
    <property type="molecule type" value="Genomic_DNA"/>
</dbReference>
<proteinExistence type="predicted"/>
<name>A0AAV4MFX1_CAEEX</name>
<dbReference type="AlphaFoldDB" id="A0AAV4MFX1"/>
<feature type="compositionally biased region" description="Basic residues" evidence="1">
    <location>
        <begin position="88"/>
        <end position="99"/>
    </location>
</feature>
<sequence length="99" mass="11144">MHGGRKSRATNSRPTRDRRHDGATLTLKRCGVGPVTPALAVIGRGRETRNTGEKHITKCFLQLRCRDGQKSSLTSSPCHPVHPIRRDIRNRRTGTRSEY</sequence>
<evidence type="ECO:0000313" key="2">
    <source>
        <dbReference type="EMBL" id="GIX71243.1"/>
    </source>
</evidence>
<evidence type="ECO:0000256" key="1">
    <source>
        <dbReference type="SAM" id="MobiDB-lite"/>
    </source>
</evidence>
<gene>
    <name evidence="2" type="ORF">CEXT_487251</name>
</gene>
<dbReference type="Proteomes" id="UP001054945">
    <property type="component" value="Unassembled WGS sequence"/>
</dbReference>
<accession>A0AAV4MFX1</accession>
<comment type="caution">
    <text evidence="2">The sequence shown here is derived from an EMBL/GenBank/DDBJ whole genome shotgun (WGS) entry which is preliminary data.</text>
</comment>
<feature type="region of interest" description="Disordered" evidence="1">
    <location>
        <begin position="70"/>
        <end position="99"/>
    </location>
</feature>
<evidence type="ECO:0000313" key="3">
    <source>
        <dbReference type="Proteomes" id="UP001054945"/>
    </source>
</evidence>
<keyword evidence="3" id="KW-1185">Reference proteome</keyword>